<gene>
    <name evidence="1" type="ORF">HMPREF1981_02352</name>
</gene>
<evidence type="ECO:0000313" key="2">
    <source>
        <dbReference type="Proteomes" id="UP000016496"/>
    </source>
</evidence>
<proteinExistence type="predicted"/>
<reference evidence="1 2" key="1">
    <citation type="submission" date="2013-08" db="EMBL/GenBank/DDBJ databases">
        <authorList>
            <person name="Weinstock G."/>
            <person name="Sodergren E."/>
            <person name="Wylie T."/>
            <person name="Fulton L."/>
            <person name="Fulton R."/>
            <person name="Fronick C."/>
            <person name="O'Laughlin M."/>
            <person name="Godfrey J."/>
            <person name="Miner T."/>
            <person name="Herter B."/>
            <person name="Appelbaum E."/>
            <person name="Cordes M."/>
            <person name="Lek S."/>
            <person name="Wollam A."/>
            <person name="Pepin K.H."/>
            <person name="Palsikar V.B."/>
            <person name="Mitreva M."/>
            <person name="Wilson R.K."/>
        </authorList>
    </citation>
    <scope>NUCLEOTIDE SEQUENCE [LARGE SCALE GENOMIC DNA]</scope>
    <source>
        <strain evidence="1 2">F0041</strain>
    </source>
</reference>
<dbReference type="AlphaFoldDB" id="U2CIZ3"/>
<dbReference type="EMBL" id="AWSV01000123">
    <property type="protein sequence ID" value="ERI84515.1"/>
    <property type="molecule type" value="Genomic_DNA"/>
</dbReference>
<dbReference type="PATRIC" id="fig|1321819.3.peg.2169"/>
<evidence type="ECO:0000313" key="1">
    <source>
        <dbReference type="EMBL" id="ERI84515.1"/>
    </source>
</evidence>
<protein>
    <submittedName>
        <fullName evidence="1">Uncharacterized protein</fullName>
    </submittedName>
</protein>
<dbReference type="HOGENOM" id="CLU_3022497_0_0_10"/>
<name>U2CIZ3_9BACE</name>
<comment type="caution">
    <text evidence="1">The sequence shown here is derived from an EMBL/GenBank/DDBJ whole genome shotgun (WGS) entry which is preliminary data.</text>
</comment>
<organism evidence="1 2">
    <name type="scientific">Bacteroides pyogenes F0041</name>
    <dbReference type="NCBI Taxonomy" id="1321819"/>
    <lineage>
        <taxon>Bacteria</taxon>
        <taxon>Pseudomonadati</taxon>
        <taxon>Bacteroidota</taxon>
        <taxon>Bacteroidia</taxon>
        <taxon>Bacteroidales</taxon>
        <taxon>Bacteroidaceae</taxon>
        <taxon>Bacteroides</taxon>
    </lineage>
</organism>
<dbReference type="Proteomes" id="UP000016496">
    <property type="component" value="Unassembled WGS sequence"/>
</dbReference>
<sequence length="55" mass="6394">MPDLDEWQHDNNEVGREALQSLRTAGINVEDMNRHYSRYKDLNEYHVADSSKGTS</sequence>
<accession>U2CIZ3</accession>